<dbReference type="CDD" id="cd15843">
    <property type="entry name" value="R-SNARE"/>
    <property type="match status" value="1"/>
</dbReference>
<dbReference type="PROSITE" id="PS50859">
    <property type="entry name" value="LONGIN"/>
    <property type="match status" value="1"/>
</dbReference>
<evidence type="ECO:0000256" key="1">
    <source>
        <dbReference type="ARBA" id="ARBA00008025"/>
    </source>
</evidence>
<dbReference type="GO" id="GO:0016192">
    <property type="term" value="P:vesicle-mediated transport"/>
    <property type="evidence" value="ECO:0007669"/>
    <property type="project" value="InterPro"/>
</dbReference>
<organism evidence="14 15">
    <name type="scientific">Marchantia polymorpha subsp. ruderalis</name>
    <dbReference type="NCBI Taxonomy" id="1480154"/>
    <lineage>
        <taxon>Eukaryota</taxon>
        <taxon>Viridiplantae</taxon>
        <taxon>Streptophyta</taxon>
        <taxon>Embryophyta</taxon>
        <taxon>Marchantiophyta</taxon>
        <taxon>Marchantiopsida</taxon>
        <taxon>Marchantiidae</taxon>
        <taxon>Marchantiales</taxon>
        <taxon>Marchantiaceae</taxon>
        <taxon>Marchantia</taxon>
    </lineage>
</organism>
<dbReference type="Gene3D" id="1.20.5.110">
    <property type="match status" value="1"/>
</dbReference>
<evidence type="ECO:0000256" key="2">
    <source>
        <dbReference type="ARBA" id="ARBA00022448"/>
    </source>
</evidence>
<evidence type="ECO:0000256" key="9">
    <source>
        <dbReference type="PROSITE-ProRule" id="PRU00290"/>
    </source>
</evidence>
<evidence type="ECO:0000259" key="13">
    <source>
        <dbReference type="PROSITE" id="PS50892"/>
    </source>
</evidence>
<dbReference type="Proteomes" id="UP000077202">
    <property type="component" value="Unassembled WGS sequence"/>
</dbReference>
<keyword evidence="2" id="KW-0813">Transport</keyword>
<feature type="domain" description="V-SNARE coiled-coil homology" evidence="13">
    <location>
        <begin position="136"/>
        <end position="196"/>
    </location>
</feature>
<keyword evidence="4" id="KW-0653">Protein transport</keyword>
<dbReference type="PROSITE" id="PS50892">
    <property type="entry name" value="V_SNARE"/>
    <property type="match status" value="1"/>
</dbReference>
<dbReference type="SUPFAM" id="SSF64356">
    <property type="entry name" value="SNARE-like"/>
    <property type="match status" value="1"/>
</dbReference>
<dbReference type="InterPro" id="IPR010908">
    <property type="entry name" value="Longin_dom"/>
</dbReference>
<dbReference type="FunFam" id="3.30.450.50:FF:000014">
    <property type="entry name" value="vesicle-associated membrane protein 727"/>
    <property type="match status" value="1"/>
</dbReference>
<name>A0A176VV19_MARPO</name>
<feature type="transmembrane region" description="Helical" evidence="11">
    <location>
        <begin position="200"/>
        <end position="219"/>
    </location>
</feature>
<dbReference type="InterPro" id="IPR042855">
    <property type="entry name" value="V_SNARE_CC"/>
</dbReference>
<dbReference type="GO" id="GO:0012505">
    <property type="term" value="C:endomembrane system"/>
    <property type="evidence" value="ECO:0007669"/>
    <property type="project" value="UniProtKB-SubCell"/>
</dbReference>
<accession>A0A176VV19</accession>
<feature type="coiled-coil region" evidence="10">
    <location>
        <begin position="165"/>
        <end position="192"/>
    </location>
</feature>
<evidence type="ECO:0000256" key="10">
    <source>
        <dbReference type="SAM" id="Coils"/>
    </source>
</evidence>
<dbReference type="InterPro" id="IPR011012">
    <property type="entry name" value="Longin-like_dom_sf"/>
</dbReference>
<protein>
    <submittedName>
        <fullName evidence="14">Uncharacterized protein</fullName>
    </submittedName>
</protein>
<dbReference type="SUPFAM" id="SSF58038">
    <property type="entry name" value="SNARE fusion complex"/>
    <property type="match status" value="1"/>
</dbReference>
<evidence type="ECO:0000313" key="15">
    <source>
        <dbReference type="Proteomes" id="UP000077202"/>
    </source>
</evidence>
<dbReference type="GO" id="GO:0005737">
    <property type="term" value="C:cytoplasm"/>
    <property type="evidence" value="ECO:0007669"/>
    <property type="project" value="UniProtKB-ARBA"/>
</dbReference>
<dbReference type="SMART" id="SM01270">
    <property type="entry name" value="Longin"/>
    <property type="match status" value="1"/>
</dbReference>
<keyword evidence="9 10" id="KW-0175">Coiled coil</keyword>
<dbReference type="PANTHER" id="PTHR21136">
    <property type="entry name" value="SNARE PROTEINS"/>
    <property type="match status" value="1"/>
</dbReference>
<gene>
    <name evidence="14" type="ORF">AXG93_2632s1000</name>
</gene>
<comment type="similarity">
    <text evidence="1">Belongs to the synaptobrevin family.</text>
</comment>
<evidence type="ECO:0000256" key="6">
    <source>
        <dbReference type="ARBA" id="ARBA00023136"/>
    </source>
</evidence>
<evidence type="ECO:0000256" key="4">
    <source>
        <dbReference type="ARBA" id="ARBA00022927"/>
    </source>
</evidence>
<comment type="caution">
    <text evidence="14">The sequence shown here is derived from an EMBL/GenBank/DDBJ whole genome shotgun (WGS) entry which is preliminary data.</text>
</comment>
<evidence type="ECO:0000256" key="11">
    <source>
        <dbReference type="SAM" id="Phobius"/>
    </source>
</evidence>
<dbReference type="CDD" id="cd14824">
    <property type="entry name" value="Longin"/>
    <property type="match status" value="1"/>
</dbReference>
<evidence type="ECO:0000256" key="5">
    <source>
        <dbReference type="ARBA" id="ARBA00022989"/>
    </source>
</evidence>
<keyword evidence="15" id="KW-1185">Reference proteome</keyword>
<dbReference type="InterPro" id="IPR051097">
    <property type="entry name" value="Synaptobrevin-like_transport"/>
</dbReference>
<dbReference type="PANTHER" id="PTHR21136:SF168">
    <property type="entry name" value="VESICLE-ASSOCIATED MEMBRANE PROTEIN 9"/>
    <property type="match status" value="1"/>
</dbReference>
<evidence type="ECO:0000313" key="14">
    <source>
        <dbReference type="EMBL" id="OAE24658.1"/>
    </source>
</evidence>
<keyword evidence="5 11" id="KW-1133">Transmembrane helix</keyword>
<comment type="function">
    <text evidence="7">Involved in the targeting and/or fusion of transport vesicles to their target membrane.</text>
</comment>
<keyword evidence="3 11" id="KW-0812">Transmembrane</keyword>
<comment type="subcellular location">
    <subcellularLocation>
        <location evidence="8">Endomembrane system</location>
        <topology evidence="8">Single-pass type IV membrane protein</topology>
    </subcellularLocation>
</comment>
<evidence type="ECO:0000259" key="12">
    <source>
        <dbReference type="PROSITE" id="PS50859"/>
    </source>
</evidence>
<keyword evidence="6 11" id="KW-0472">Membrane</keyword>
<dbReference type="EMBL" id="LVLJ01002504">
    <property type="protein sequence ID" value="OAE24658.1"/>
    <property type="molecule type" value="Genomic_DNA"/>
</dbReference>
<dbReference type="InterPro" id="IPR001388">
    <property type="entry name" value="Synaptobrevin-like"/>
</dbReference>
<dbReference type="Gene3D" id="3.30.450.50">
    <property type="entry name" value="Longin domain"/>
    <property type="match status" value="1"/>
</dbReference>
<dbReference type="GO" id="GO:0016020">
    <property type="term" value="C:membrane"/>
    <property type="evidence" value="ECO:0007669"/>
    <property type="project" value="InterPro"/>
</dbReference>
<dbReference type="FunFam" id="1.20.5.110:FF:000004">
    <property type="entry name" value="Vesicle-associated membrane protein 7"/>
    <property type="match status" value="1"/>
</dbReference>
<reference evidence="14" key="1">
    <citation type="submission" date="2016-03" db="EMBL/GenBank/DDBJ databases">
        <title>Mechanisms controlling the formation of the plant cell surface in tip-growing cells are functionally conserved among land plants.</title>
        <authorList>
            <person name="Honkanen S."/>
            <person name="Jones V.A."/>
            <person name="Morieri G."/>
            <person name="Champion C."/>
            <person name="Hetherington A.J."/>
            <person name="Kelly S."/>
            <person name="Saint-Marcoux D."/>
            <person name="Proust H."/>
            <person name="Prescott H."/>
            <person name="Dolan L."/>
        </authorList>
    </citation>
    <scope>NUCLEOTIDE SEQUENCE [LARGE SCALE GENOMIC DNA]</scope>
    <source>
        <tissue evidence="14">Whole gametophyte</tissue>
    </source>
</reference>
<evidence type="ECO:0000256" key="7">
    <source>
        <dbReference type="ARBA" id="ARBA00037493"/>
    </source>
</evidence>
<dbReference type="GO" id="GO:0015031">
    <property type="term" value="P:protein transport"/>
    <property type="evidence" value="ECO:0007669"/>
    <property type="project" value="UniProtKB-KW"/>
</dbReference>
<proteinExistence type="inferred from homology"/>
<dbReference type="PRINTS" id="PR00219">
    <property type="entry name" value="SYNAPTOBREVN"/>
</dbReference>
<dbReference type="Pfam" id="PF13774">
    <property type="entry name" value="Longin"/>
    <property type="match status" value="1"/>
</dbReference>
<sequence>MGAKNGLIYCFVARGTGPGVVVLADYSPFEGNFNKIALECAQKLAANNHSITYTCDRHTFNFLVEDGITYLVVAEESFPRKIPFAFLARVKDDFRKKFGGEAGADMAVAHSLDKRFRPIMKEHMTFCLQHPEELDKVSKIQKQVDDVKGVMMLNIDKIIERHERLEVIEDKAGNLANEAQQFQKKTNTLKNNLWWQNMKVKLFVLLLIVVVILVIWLSICHGFSCSSGGGGGGNNPPANTGSGTAPPGGRRLLSDAWGAHRGIKAVEFHLPDIASTGSS</sequence>
<feature type="domain" description="Longin" evidence="12">
    <location>
        <begin position="11"/>
        <end position="120"/>
    </location>
</feature>
<dbReference type="AlphaFoldDB" id="A0A176VV19"/>
<evidence type="ECO:0000256" key="8">
    <source>
        <dbReference type="ARBA" id="ARBA00046280"/>
    </source>
</evidence>
<evidence type="ECO:0000256" key="3">
    <source>
        <dbReference type="ARBA" id="ARBA00022692"/>
    </source>
</evidence>
<dbReference type="Pfam" id="PF00957">
    <property type="entry name" value="Synaptobrevin"/>
    <property type="match status" value="1"/>
</dbReference>